<dbReference type="InterPro" id="IPR052219">
    <property type="entry name" value="Photolyase_Class-2"/>
</dbReference>
<comment type="caution">
    <text evidence="2">The sequence shown here is derived from an EMBL/GenBank/DDBJ whole genome shotgun (WGS) entry which is preliminary data.</text>
</comment>
<dbReference type="AlphaFoldDB" id="A0ABD3PNH1"/>
<dbReference type="InterPro" id="IPR036134">
    <property type="entry name" value="Crypto/Photolyase_FAD-like_sf"/>
</dbReference>
<dbReference type="Gene3D" id="1.10.579.10">
    <property type="entry name" value="DNA Cyclobutane Dipyrimidine Photolyase, subunit A, domain 3"/>
    <property type="match status" value="1"/>
</dbReference>
<dbReference type="PANTHER" id="PTHR10211:SF0">
    <property type="entry name" value="DEOXYRIBODIPYRIMIDINE PHOTO-LYASE"/>
    <property type="match status" value="1"/>
</dbReference>
<proteinExistence type="predicted"/>
<evidence type="ECO:0000256" key="1">
    <source>
        <dbReference type="SAM" id="MobiDB-lite"/>
    </source>
</evidence>
<sequence>MSSTPPAPNSPSPSPTPTYVRTIDNWARLFAQSLAVQHSTPLRVAYVLPPPPAVEPQEGADGSPPNPADMSPTERHGSFADDVGKILHAHTSCDHEAAAVVCDMPPVSMDRGSNGAPVGRRECAGVSGRCTLYCSGVDGIEEEGGGGEDFVGNAHLEGKENDSMGQETKHDWEGYTAFMKLDESIKSVPGMKAGREAAMAWWKEFFRALENTPTEPPPLYKREWSVRNSAIISCTLDGYDSLEGATDWARETLELHAQDEMEHLYTWRELVRGETNDDLWNAGQLQLVREGGSHGFMRMHRSKKILEWTISPSYTLVTAQYFNDRYAYDGNHPNGFVGVGWSIMGIHDMG</sequence>
<name>A0ABD3PNH1_9STRA</name>
<feature type="region of interest" description="Disordered" evidence="1">
    <location>
        <begin position="1"/>
        <end position="20"/>
    </location>
</feature>
<dbReference type="SUPFAM" id="SSF48173">
    <property type="entry name" value="Cryptochrome/photolyase FAD-binding domain"/>
    <property type="match status" value="1"/>
</dbReference>
<reference evidence="2 3" key="1">
    <citation type="journal article" date="2020" name="G3 (Bethesda)">
        <title>Improved Reference Genome for Cyclotella cryptica CCMP332, a Model for Cell Wall Morphogenesis, Salinity Adaptation, and Lipid Production in Diatoms (Bacillariophyta).</title>
        <authorList>
            <person name="Roberts W.R."/>
            <person name="Downey K.M."/>
            <person name="Ruck E.C."/>
            <person name="Traller J.C."/>
            <person name="Alverson A.J."/>
        </authorList>
    </citation>
    <scope>NUCLEOTIDE SEQUENCE [LARGE SCALE GENOMIC DNA]</scope>
    <source>
        <strain evidence="2 3">CCMP332</strain>
    </source>
</reference>
<evidence type="ECO:0000313" key="3">
    <source>
        <dbReference type="Proteomes" id="UP001516023"/>
    </source>
</evidence>
<feature type="compositionally biased region" description="Pro residues" evidence="1">
    <location>
        <begin position="1"/>
        <end position="16"/>
    </location>
</feature>
<organism evidence="2 3">
    <name type="scientific">Cyclotella cryptica</name>
    <dbReference type="NCBI Taxonomy" id="29204"/>
    <lineage>
        <taxon>Eukaryota</taxon>
        <taxon>Sar</taxon>
        <taxon>Stramenopiles</taxon>
        <taxon>Ochrophyta</taxon>
        <taxon>Bacillariophyta</taxon>
        <taxon>Coscinodiscophyceae</taxon>
        <taxon>Thalassiosirophycidae</taxon>
        <taxon>Stephanodiscales</taxon>
        <taxon>Stephanodiscaceae</taxon>
        <taxon>Cyclotella</taxon>
    </lineage>
</organism>
<dbReference type="EMBL" id="JABMIG020000167">
    <property type="protein sequence ID" value="KAL3787875.1"/>
    <property type="molecule type" value="Genomic_DNA"/>
</dbReference>
<dbReference type="Proteomes" id="UP001516023">
    <property type="component" value="Unassembled WGS sequence"/>
</dbReference>
<evidence type="ECO:0000313" key="2">
    <source>
        <dbReference type="EMBL" id="KAL3787875.1"/>
    </source>
</evidence>
<keyword evidence="3" id="KW-1185">Reference proteome</keyword>
<dbReference type="PANTHER" id="PTHR10211">
    <property type="entry name" value="DEOXYRIBODIPYRIMIDINE PHOTOLYASE"/>
    <property type="match status" value="1"/>
</dbReference>
<protein>
    <submittedName>
        <fullName evidence="2">Uncharacterized protein</fullName>
    </submittedName>
</protein>
<accession>A0ABD3PNH1</accession>
<feature type="region of interest" description="Disordered" evidence="1">
    <location>
        <begin position="49"/>
        <end position="77"/>
    </location>
</feature>
<gene>
    <name evidence="2" type="ORF">HJC23_000417</name>
</gene>